<organism evidence="3 4">
    <name type="scientific">Candidatus Enterococcus mangumiae</name>
    <dbReference type="NCBI Taxonomy" id="2230878"/>
    <lineage>
        <taxon>Bacteria</taxon>
        <taxon>Bacillati</taxon>
        <taxon>Bacillota</taxon>
        <taxon>Bacilli</taxon>
        <taxon>Lactobacillales</taxon>
        <taxon>Enterococcaceae</taxon>
        <taxon>Enterococcus</taxon>
    </lineage>
</organism>
<sequence length="1070" mass="117484">MSVPILYNETNNDYSTLGLGLLNEASSVLAVRHRNQFPYLTFNYPINGQLFSQLKEGKKVVVDVGPGTRSKRQRFEITKITKPQHGIISIKCDHISLLTEKTALNKGQKHTAISAQEALNQWRALLVPQRDFTVFTDLTTVTAMDFSEVGHFESAAEALGGKEGSILQKYNGEYIFDNNEIRLMREGGKETGVVIAYGKNLVDLVQEKTIESTYTSIRPYARANEEGASELVLPEVILDSSHVDKFPERRVQTVDLSSRNPQTVAELRQFGQYYISSNQVGLPRVNLKVKFADLYSATGEEQHRLLEQLELYDTVTVAFNKLGVNVNAKINQTVWNVLLDKYESIEIGDSRATLGSNQKEQDRDREEQINRPPIIGPGNIANVRPGTITNLVAYGGFSQVLLHWDMQGLTVREYEIYGSQEKGFVPGPSNLLGTTNVNAYTHGTETKLQWYYRVRAVNHHGVAGNFSEEVFGQTANTKELDELEGILDDLNDRILPELDERLTENDQALYDLKQNILPDLEGRLKELKVEMDILTTVKLSGLEQKLIDNELVLNELNNVSLPLLDDRLKSAEQNFLDAQKRIDGAMADLRDVEELLSDWQWEDTVEINGGKIRANTIQALSIVAGSITTTQIRAGSIIGNDLAVNTITAREINAQTITANEIATNAIITRHISTNAVTANEIAARTITATEIAAGTITGTQIAADTIRGSHIFAGTITATEISSGAITAIKIASNAVTTVKLDAEAVTAAKIAANTITAAQIAANTITANEIRAQTIVGDSIASNAIIARHITANSIIAGKIASGAVTTAKLAAGAVTATTIAARAVSADKLATNAIQVGFNAMGSTMNLIPTALTFRNNNNRFMSLTGTALQFFNGAGTAEIGGVERTMIGATPATSFYTRSTSHLILGRITAGGARIAPFQMEGGSGRITISAAFRINNNVSIGFFSDLNMNNFRILNNSDLRLKERIQDTRVNGIEETKRLRMVDYYYKQNYRSNDANFQPPKEQQFGFIAQDSPFLASVTGEDHYLKVDMNKQVNLNTKTNQELISIVENQEQRIQKLEKEMEKKA</sequence>
<evidence type="ECO:0000313" key="3">
    <source>
        <dbReference type="EMBL" id="WYJ79521.1"/>
    </source>
</evidence>
<dbReference type="InterPro" id="IPR013783">
    <property type="entry name" value="Ig-like_fold"/>
</dbReference>
<proteinExistence type="predicted"/>
<reference evidence="3 4" key="2">
    <citation type="submission" date="2024-03" db="EMBL/GenBank/DDBJ databases">
        <title>The Genome Sequence of Enterococcus sp. DIV1094.</title>
        <authorList>
            <consortium name="The Broad Institute Genomics Platform"/>
            <consortium name="The Broad Institute Microbial Omics Core"/>
            <consortium name="The Broad Institute Genomic Center for Infectious Diseases"/>
            <person name="Earl A."/>
            <person name="Manson A."/>
            <person name="Gilmore M."/>
            <person name="Schwartman J."/>
            <person name="Shea T."/>
            <person name="Abouelleil A."/>
            <person name="Cao P."/>
            <person name="Chapman S."/>
            <person name="Cusick C."/>
            <person name="Young S."/>
            <person name="Neafsey D."/>
            <person name="Nusbaum C."/>
            <person name="Birren B."/>
        </authorList>
    </citation>
    <scope>NUCLEOTIDE SEQUENCE [LARGE SCALE GENOMIC DNA]</scope>
    <source>
        <strain evidence="3 4">DIV1094</strain>
    </source>
</reference>
<dbReference type="Pfam" id="PF06605">
    <property type="entry name" value="Prophage_tail"/>
    <property type="match status" value="1"/>
</dbReference>
<dbReference type="NCBIfam" id="TIGR01665">
    <property type="entry name" value="put_anti_recept"/>
    <property type="match status" value="1"/>
</dbReference>
<dbReference type="Gene3D" id="2.60.40.10">
    <property type="entry name" value="Immunoglobulins"/>
    <property type="match status" value="1"/>
</dbReference>
<feature type="compositionally biased region" description="Basic and acidic residues" evidence="1">
    <location>
        <begin position="359"/>
        <end position="369"/>
    </location>
</feature>
<dbReference type="InterPro" id="IPR010572">
    <property type="entry name" value="Tail_dom"/>
</dbReference>
<feature type="domain" description="Peptidase S74" evidence="2">
    <location>
        <begin position="962"/>
        <end position="1066"/>
    </location>
</feature>
<dbReference type="PROSITE" id="PS51688">
    <property type="entry name" value="ICA"/>
    <property type="match status" value="1"/>
</dbReference>
<accession>A0ABZ2SYL0</accession>
<gene>
    <name evidence="3" type="ORF">DOK79_001061</name>
</gene>
<dbReference type="RefSeq" id="WP_206859261.1">
    <property type="nucleotide sequence ID" value="NZ_CP147250.1"/>
</dbReference>
<dbReference type="EMBL" id="CP147250">
    <property type="protein sequence ID" value="WYJ79521.1"/>
    <property type="molecule type" value="Genomic_DNA"/>
</dbReference>
<reference evidence="3 4" key="1">
    <citation type="submission" date="2021-03" db="EMBL/GenBank/DDBJ databases">
        <authorList>
            <person name="Gilmore M.S."/>
            <person name="Schwartzman J."/>
            <person name="Van Tyne D."/>
            <person name="Martin M."/>
            <person name="Earl A.M."/>
            <person name="Manson A.L."/>
            <person name="Straub T."/>
            <person name="Salamzade R."/>
            <person name="Saavedra J."/>
            <person name="Lebreton F."/>
            <person name="Prichula J."/>
            <person name="Schaufler K."/>
            <person name="Gaca A."/>
            <person name="Sgardioli B."/>
            <person name="Wagenaar J."/>
            <person name="Strong T."/>
        </authorList>
    </citation>
    <scope>NUCLEOTIDE SEQUENCE [LARGE SCALE GENOMIC DNA]</scope>
    <source>
        <strain evidence="3 4">DIV1094</strain>
    </source>
</reference>
<evidence type="ECO:0000313" key="4">
    <source>
        <dbReference type="Proteomes" id="UP000664360"/>
    </source>
</evidence>
<dbReference type="SUPFAM" id="SSF49265">
    <property type="entry name" value="Fibronectin type III"/>
    <property type="match status" value="1"/>
</dbReference>
<dbReference type="Pfam" id="PF13884">
    <property type="entry name" value="Peptidase_S74"/>
    <property type="match status" value="1"/>
</dbReference>
<dbReference type="InterPro" id="IPR007119">
    <property type="entry name" value="Phage_tail_spike_N"/>
</dbReference>
<dbReference type="InterPro" id="IPR036116">
    <property type="entry name" value="FN3_sf"/>
</dbReference>
<keyword evidence="4" id="KW-1185">Reference proteome</keyword>
<dbReference type="InterPro" id="IPR030392">
    <property type="entry name" value="S74_ICA"/>
</dbReference>
<name>A0ABZ2SYL0_9ENTE</name>
<evidence type="ECO:0000259" key="2">
    <source>
        <dbReference type="PROSITE" id="PS51688"/>
    </source>
</evidence>
<dbReference type="Proteomes" id="UP000664360">
    <property type="component" value="Chromosome"/>
</dbReference>
<evidence type="ECO:0000256" key="1">
    <source>
        <dbReference type="SAM" id="MobiDB-lite"/>
    </source>
</evidence>
<protein>
    <recommendedName>
        <fullName evidence="2">Peptidase S74 domain-containing protein</fullName>
    </recommendedName>
</protein>
<feature type="region of interest" description="Disordered" evidence="1">
    <location>
        <begin position="353"/>
        <end position="374"/>
    </location>
</feature>